<dbReference type="PANTHER" id="PTHR12899">
    <property type="entry name" value="39S RIBOSOMAL PROTEIN L18, MITOCHONDRIAL"/>
    <property type="match status" value="1"/>
</dbReference>
<dbReference type="SUPFAM" id="SSF53137">
    <property type="entry name" value="Translational machinery components"/>
    <property type="match status" value="1"/>
</dbReference>
<keyword evidence="9" id="KW-1185">Reference proteome</keyword>
<evidence type="ECO:0000256" key="5">
    <source>
        <dbReference type="ARBA" id="ARBA00023274"/>
    </source>
</evidence>
<keyword evidence="5 7" id="KW-0687">Ribonucleoprotein</keyword>
<protein>
    <recommendedName>
        <fullName evidence="6 7">Large ribosomal subunit protein uL18</fullName>
    </recommendedName>
</protein>
<dbReference type="EMBL" id="BNAG01000003">
    <property type="protein sequence ID" value="GHE66096.1"/>
    <property type="molecule type" value="Genomic_DNA"/>
</dbReference>
<dbReference type="PANTHER" id="PTHR12899:SF3">
    <property type="entry name" value="LARGE RIBOSOMAL SUBUNIT PROTEIN UL18M"/>
    <property type="match status" value="1"/>
</dbReference>
<evidence type="ECO:0000256" key="4">
    <source>
        <dbReference type="ARBA" id="ARBA00022980"/>
    </source>
</evidence>
<organism evidence="8 9">
    <name type="scientific">Roseivirga thermotolerans</name>
    <dbReference type="NCBI Taxonomy" id="1758176"/>
    <lineage>
        <taxon>Bacteria</taxon>
        <taxon>Pseudomonadati</taxon>
        <taxon>Bacteroidota</taxon>
        <taxon>Cytophagia</taxon>
        <taxon>Cytophagales</taxon>
        <taxon>Roseivirgaceae</taxon>
        <taxon>Roseivirga</taxon>
    </lineage>
</organism>
<name>A0ABQ3I944_9BACT</name>
<evidence type="ECO:0000313" key="9">
    <source>
        <dbReference type="Proteomes" id="UP000658258"/>
    </source>
</evidence>
<evidence type="ECO:0000256" key="6">
    <source>
        <dbReference type="ARBA" id="ARBA00035197"/>
    </source>
</evidence>
<comment type="similarity">
    <text evidence="1 7">Belongs to the universal ribosomal protein uL18 family.</text>
</comment>
<comment type="caution">
    <text evidence="8">The sequence shown here is derived from an EMBL/GenBank/DDBJ whole genome shotgun (WGS) entry which is preliminary data.</text>
</comment>
<evidence type="ECO:0000256" key="7">
    <source>
        <dbReference type="HAMAP-Rule" id="MF_01337"/>
    </source>
</evidence>
<proteinExistence type="inferred from homology"/>
<accession>A0ABQ3I944</accession>
<dbReference type="Pfam" id="PF00861">
    <property type="entry name" value="Ribosomal_L18p"/>
    <property type="match status" value="1"/>
</dbReference>
<evidence type="ECO:0000256" key="1">
    <source>
        <dbReference type="ARBA" id="ARBA00007116"/>
    </source>
</evidence>
<dbReference type="CDD" id="cd00432">
    <property type="entry name" value="Ribosomal_L18_L5e"/>
    <property type="match status" value="1"/>
</dbReference>
<comment type="function">
    <text evidence="7">This is one of the proteins that bind and probably mediate the attachment of the 5S RNA into the large ribosomal subunit, where it forms part of the central protuberance.</text>
</comment>
<dbReference type="HAMAP" id="MF_01337_B">
    <property type="entry name" value="Ribosomal_uL18_B"/>
    <property type="match status" value="1"/>
</dbReference>
<keyword evidence="4 7" id="KW-0689">Ribosomal protein</keyword>
<dbReference type="RefSeq" id="WP_189630275.1">
    <property type="nucleotide sequence ID" value="NZ_BNAG01000003.1"/>
</dbReference>
<sequence>MAISKSRLRIKRGIRKKISGTAARPRVSVFKSNTKIYAQIIDDEQGHTLVSASSAELGAKENTTVEVAREVGKKLAEKATANGISSVVFDRNGYVYHGKVKALADGAREGGLKF</sequence>
<dbReference type="Gene3D" id="3.30.420.100">
    <property type="match status" value="1"/>
</dbReference>
<keyword evidence="3 7" id="KW-0694">RNA-binding</keyword>
<dbReference type="Proteomes" id="UP000658258">
    <property type="component" value="Unassembled WGS sequence"/>
</dbReference>
<gene>
    <name evidence="7 8" type="primary">rplR</name>
    <name evidence="8" type="ORF">GCM10011340_21660</name>
</gene>
<dbReference type="GO" id="GO:0005840">
    <property type="term" value="C:ribosome"/>
    <property type="evidence" value="ECO:0007669"/>
    <property type="project" value="UniProtKB-KW"/>
</dbReference>
<reference evidence="9" key="1">
    <citation type="journal article" date="2019" name="Int. J. Syst. Evol. Microbiol.">
        <title>The Global Catalogue of Microorganisms (GCM) 10K type strain sequencing project: providing services to taxonomists for standard genome sequencing and annotation.</title>
        <authorList>
            <consortium name="The Broad Institute Genomics Platform"/>
            <consortium name="The Broad Institute Genome Sequencing Center for Infectious Disease"/>
            <person name="Wu L."/>
            <person name="Ma J."/>
        </authorList>
    </citation>
    <scope>NUCLEOTIDE SEQUENCE [LARGE SCALE GENOMIC DNA]</scope>
    <source>
        <strain evidence="9">CGMCC 1.15111</strain>
    </source>
</reference>
<keyword evidence="2 7" id="KW-0699">rRNA-binding</keyword>
<evidence type="ECO:0000313" key="8">
    <source>
        <dbReference type="EMBL" id="GHE66096.1"/>
    </source>
</evidence>
<dbReference type="InterPro" id="IPR057268">
    <property type="entry name" value="Ribosomal_L18"/>
</dbReference>
<evidence type="ECO:0000256" key="3">
    <source>
        <dbReference type="ARBA" id="ARBA00022884"/>
    </source>
</evidence>
<dbReference type="InterPro" id="IPR005484">
    <property type="entry name" value="Ribosomal_uL18_bac/plant/anim"/>
</dbReference>
<comment type="subunit">
    <text evidence="7">Part of the 50S ribosomal subunit; part of the 5S rRNA/L5/L18/L25 subcomplex. Contacts the 5S and 23S rRNAs.</text>
</comment>
<dbReference type="InterPro" id="IPR004389">
    <property type="entry name" value="Ribosomal_uL18_bac-type"/>
</dbReference>
<dbReference type="NCBIfam" id="TIGR00060">
    <property type="entry name" value="L18_bact"/>
    <property type="match status" value="1"/>
</dbReference>
<evidence type="ECO:0000256" key="2">
    <source>
        <dbReference type="ARBA" id="ARBA00022730"/>
    </source>
</evidence>